<dbReference type="RefSeq" id="WP_179488468.1">
    <property type="nucleotide sequence ID" value="NZ_JACCBV010000001.1"/>
</dbReference>
<name>A0A7Y9GMQ3_9MICO</name>
<keyword evidence="2" id="KW-0732">Signal</keyword>
<dbReference type="Pfam" id="PF03413">
    <property type="entry name" value="PepSY"/>
    <property type="match status" value="1"/>
</dbReference>
<comment type="caution">
    <text evidence="4">The sequence shown here is derived from an EMBL/GenBank/DDBJ whole genome shotgun (WGS) entry which is preliminary data.</text>
</comment>
<feature type="signal peptide" evidence="2">
    <location>
        <begin position="1"/>
        <end position="28"/>
    </location>
</feature>
<protein>
    <submittedName>
        <fullName evidence="4">Putative membrane protein YkoI</fullName>
    </submittedName>
</protein>
<dbReference type="AlphaFoldDB" id="A0A7Y9GMQ3"/>
<feature type="region of interest" description="Disordered" evidence="1">
    <location>
        <begin position="33"/>
        <end position="62"/>
    </location>
</feature>
<evidence type="ECO:0000313" key="5">
    <source>
        <dbReference type="Proteomes" id="UP000576969"/>
    </source>
</evidence>
<evidence type="ECO:0000256" key="2">
    <source>
        <dbReference type="SAM" id="SignalP"/>
    </source>
</evidence>
<feature type="chain" id="PRO_5031250468" evidence="2">
    <location>
        <begin position="29"/>
        <end position="215"/>
    </location>
</feature>
<evidence type="ECO:0000256" key="1">
    <source>
        <dbReference type="SAM" id="MobiDB-lite"/>
    </source>
</evidence>
<evidence type="ECO:0000313" key="4">
    <source>
        <dbReference type="EMBL" id="NYE19257.1"/>
    </source>
</evidence>
<dbReference type="EMBL" id="JACCBV010000001">
    <property type="protein sequence ID" value="NYE19257.1"/>
    <property type="molecule type" value="Genomic_DNA"/>
</dbReference>
<proteinExistence type="predicted"/>
<feature type="compositionally biased region" description="Basic and acidic residues" evidence="1">
    <location>
        <begin position="124"/>
        <end position="142"/>
    </location>
</feature>
<accession>A0A7Y9GMQ3</accession>
<gene>
    <name evidence="4" type="ORF">BJ991_001285</name>
</gene>
<dbReference type="InterPro" id="IPR025711">
    <property type="entry name" value="PepSY"/>
</dbReference>
<feature type="region of interest" description="Disordered" evidence="1">
    <location>
        <begin position="123"/>
        <end position="150"/>
    </location>
</feature>
<evidence type="ECO:0000259" key="3">
    <source>
        <dbReference type="Pfam" id="PF03413"/>
    </source>
</evidence>
<keyword evidence="5" id="KW-1185">Reference proteome</keyword>
<organism evidence="4 5">
    <name type="scientific">Microbacterium immunditiarum</name>
    <dbReference type="NCBI Taxonomy" id="337480"/>
    <lineage>
        <taxon>Bacteria</taxon>
        <taxon>Bacillati</taxon>
        <taxon>Actinomycetota</taxon>
        <taxon>Actinomycetes</taxon>
        <taxon>Micrococcales</taxon>
        <taxon>Microbacteriaceae</taxon>
        <taxon>Microbacterium</taxon>
    </lineage>
</organism>
<dbReference type="Gene3D" id="3.30.505.20">
    <property type="match status" value="2"/>
</dbReference>
<sequence length="215" mass="21793">MNKRTIGITAAAIAGTAVLAGGAAIAFAAGSAPTPATSLAGTPTPASNSPSPSPSASFDDDRVAAADIDRAIRAALDAAGPGTVLEADTDDDASHAYEIDILLDAGGVVEVKLDDAFQVVSVAPDDRGGDRDGRDDGRGRDDGFDDSDDDDELLTDAARVHAASAAALAHVGSGRVVSVELSDDADHVYEVEIEFDNGDDVDVELDASFNVVRAD</sequence>
<reference evidence="4 5" key="1">
    <citation type="submission" date="2020-07" db="EMBL/GenBank/DDBJ databases">
        <title>Sequencing the genomes of 1000 actinobacteria strains.</title>
        <authorList>
            <person name="Klenk H.-P."/>
        </authorList>
    </citation>
    <scope>NUCLEOTIDE SEQUENCE [LARGE SCALE GENOMIC DNA]</scope>
    <source>
        <strain evidence="4 5">DSM 24662</strain>
    </source>
</reference>
<feature type="compositionally biased region" description="Low complexity" evidence="1">
    <location>
        <begin position="33"/>
        <end position="57"/>
    </location>
</feature>
<feature type="domain" description="PepSY" evidence="3">
    <location>
        <begin position="163"/>
        <end position="207"/>
    </location>
</feature>
<dbReference type="Proteomes" id="UP000576969">
    <property type="component" value="Unassembled WGS sequence"/>
</dbReference>